<dbReference type="InterPro" id="IPR000415">
    <property type="entry name" value="Nitroreductase-like"/>
</dbReference>
<dbReference type="AlphaFoldDB" id="A0A1G6PWX2"/>
<sequence length="256" mass="29692">MDIKNLIEKGRNFLKSPWDTMGNELFSVEKTDQQKGIKQPLLEKQIEDENELIDLIRVEEFDLEKIDYVELLKKRRSRRAYKNKTMTLKELSFLLWSTQGVERVIRNGYATLRTVPSAGARHPFETYLYIRNVENIEMGIYRYSALKHKLIPVKKGNFDDEMFEATQEQRMTVTSAVTFVWAVVPYRTEWRYSFLSHKVIALDAGHVCQNLYLSAEVLGCGTCAIGSYSQEKLDKLLELDGDEEFSVYVAPVGKIK</sequence>
<dbReference type="CDD" id="cd02142">
    <property type="entry name" value="McbC_SagB-like_oxidoreductase"/>
    <property type="match status" value="1"/>
</dbReference>
<dbReference type="PANTHER" id="PTHR43745">
    <property type="entry name" value="NITROREDUCTASE MJ1384-RELATED"/>
    <property type="match status" value="1"/>
</dbReference>
<dbReference type="EMBL" id="FMYV01000009">
    <property type="protein sequence ID" value="SDC84623.1"/>
    <property type="molecule type" value="Genomic_DNA"/>
</dbReference>
<dbReference type="InterPro" id="IPR029479">
    <property type="entry name" value="Nitroreductase"/>
</dbReference>
<evidence type="ECO:0000313" key="2">
    <source>
        <dbReference type="EMBL" id="SDC84623.1"/>
    </source>
</evidence>
<dbReference type="SUPFAM" id="SSF55469">
    <property type="entry name" value="FMN-dependent nitroreductase-like"/>
    <property type="match status" value="1"/>
</dbReference>
<dbReference type="Proteomes" id="UP000199322">
    <property type="component" value="Unassembled WGS sequence"/>
</dbReference>
<reference evidence="2 3" key="1">
    <citation type="submission" date="2016-10" db="EMBL/GenBank/DDBJ databases">
        <authorList>
            <person name="de Groot N.N."/>
        </authorList>
    </citation>
    <scope>NUCLEOTIDE SEQUENCE [LARGE SCALE GENOMIC DNA]</scope>
    <source>
        <strain evidence="2 3">WG14</strain>
    </source>
</reference>
<feature type="domain" description="Nitroreductase" evidence="1">
    <location>
        <begin position="72"/>
        <end position="254"/>
    </location>
</feature>
<dbReference type="Gene3D" id="3.40.109.10">
    <property type="entry name" value="NADH Oxidase"/>
    <property type="match status" value="1"/>
</dbReference>
<organism evidence="2 3">
    <name type="scientific">Geotoga petraea</name>
    <dbReference type="NCBI Taxonomy" id="28234"/>
    <lineage>
        <taxon>Bacteria</taxon>
        <taxon>Thermotogati</taxon>
        <taxon>Thermotogota</taxon>
        <taxon>Thermotogae</taxon>
        <taxon>Petrotogales</taxon>
        <taxon>Petrotogaceae</taxon>
        <taxon>Geotoga</taxon>
    </lineage>
</organism>
<dbReference type="PANTHER" id="PTHR43745:SF2">
    <property type="entry name" value="NITROREDUCTASE MJ1384-RELATED"/>
    <property type="match status" value="1"/>
</dbReference>
<dbReference type="InterPro" id="IPR052544">
    <property type="entry name" value="Bacteriocin_Proc_Enz"/>
</dbReference>
<gene>
    <name evidence="2" type="ORF">SAMN04488588_1929</name>
</gene>
<name>A0A1G6PWX2_9BACT</name>
<dbReference type="GO" id="GO:0016491">
    <property type="term" value="F:oxidoreductase activity"/>
    <property type="evidence" value="ECO:0007669"/>
    <property type="project" value="InterPro"/>
</dbReference>
<dbReference type="InterPro" id="IPR020051">
    <property type="entry name" value="SagB-type_dehydrogenase"/>
</dbReference>
<dbReference type="NCBIfam" id="TIGR03605">
    <property type="entry name" value="antibiot_sagB"/>
    <property type="match status" value="1"/>
</dbReference>
<evidence type="ECO:0000313" key="3">
    <source>
        <dbReference type="Proteomes" id="UP000199322"/>
    </source>
</evidence>
<dbReference type="STRING" id="28234.SAMN04488588_1929"/>
<proteinExistence type="predicted"/>
<keyword evidence="3" id="KW-1185">Reference proteome</keyword>
<accession>A0A1G6PWX2</accession>
<protein>
    <submittedName>
        <fullName evidence="2">SagB-type dehydrogenase domain-containing protein</fullName>
    </submittedName>
</protein>
<dbReference type="Pfam" id="PF00881">
    <property type="entry name" value="Nitroreductase"/>
    <property type="match status" value="1"/>
</dbReference>
<dbReference type="RefSeq" id="WP_091405349.1">
    <property type="nucleotide sequence ID" value="NZ_FMYV01000009.1"/>
</dbReference>
<evidence type="ECO:0000259" key="1">
    <source>
        <dbReference type="Pfam" id="PF00881"/>
    </source>
</evidence>